<keyword evidence="2" id="KW-1185">Reference proteome</keyword>
<accession>A0ABX6TP34</accession>
<dbReference type="Proteomes" id="UP000516439">
    <property type="component" value="Chromosome"/>
</dbReference>
<protein>
    <submittedName>
        <fullName evidence="1">Uncharacterized protein</fullName>
    </submittedName>
</protein>
<evidence type="ECO:0000313" key="2">
    <source>
        <dbReference type="Proteomes" id="UP000516439"/>
    </source>
</evidence>
<name>A0ABX6TP34_9SPHI</name>
<dbReference type="EMBL" id="CP061171">
    <property type="protein sequence ID" value="QNR86991.1"/>
    <property type="molecule type" value="Genomic_DNA"/>
</dbReference>
<reference evidence="1 2" key="1">
    <citation type="submission" date="2020-09" db="EMBL/GenBank/DDBJ databases">
        <title>Pedobacter sp. SW-16 isolated from soil near Yeocheon.</title>
        <authorList>
            <person name="Im H.S."/>
            <person name="Joung Y."/>
            <person name="Lee S.-S."/>
        </authorList>
    </citation>
    <scope>NUCLEOTIDE SEQUENCE [LARGE SCALE GENOMIC DNA]</scope>
    <source>
        <strain evidence="1 2">SW-16</strain>
    </source>
</reference>
<dbReference type="RefSeq" id="WP_190329010.1">
    <property type="nucleotide sequence ID" value="NZ_CP061171.1"/>
</dbReference>
<organism evidence="1 2">
    <name type="scientific">Pedobacter riviphilus</name>
    <dbReference type="NCBI Taxonomy" id="2766984"/>
    <lineage>
        <taxon>Bacteria</taxon>
        <taxon>Pseudomonadati</taxon>
        <taxon>Bacteroidota</taxon>
        <taxon>Sphingobacteriia</taxon>
        <taxon>Sphingobacteriales</taxon>
        <taxon>Sphingobacteriaceae</taxon>
        <taxon>Pedobacter</taxon>
    </lineage>
</organism>
<sequence length="79" mass="9050">MRRGKIKSICLTNRSGIIIDENRQTIGFSRLNDLDLELNETVFFEIEMKENGLEAVNIKKMQILAIAKNYSAAEILLLH</sequence>
<gene>
    <name evidence="1" type="ORF">H9N25_11705</name>
</gene>
<proteinExistence type="predicted"/>
<evidence type="ECO:0000313" key="1">
    <source>
        <dbReference type="EMBL" id="QNR86991.1"/>
    </source>
</evidence>